<evidence type="ECO:0000259" key="2">
    <source>
        <dbReference type="Pfam" id="PF10908"/>
    </source>
</evidence>
<feature type="region of interest" description="Disordered" evidence="1">
    <location>
        <begin position="261"/>
        <end position="297"/>
    </location>
</feature>
<comment type="caution">
    <text evidence="3">The sequence shown here is derived from an EMBL/GenBank/DDBJ whole genome shotgun (WGS) entry which is preliminary data.</text>
</comment>
<protein>
    <recommendedName>
        <fullName evidence="2">Tlde1 domain-containing protein</fullName>
    </recommendedName>
</protein>
<dbReference type="AlphaFoldDB" id="A0A1V8RWV8"/>
<gene>
    <name evidence="3" type="ORF">BFN67_00510</name>
</gene>
<sequence length="464" mass="49228">MAGGSRFARACGCLARCVVVPGAGLAFALWSAATIVGVSSATNSLGSSTSFLPDKLSSLNANFTLPHTHIPQSAESVQPAGGGHWPTVVLQSGKASRTASANAGELPQIVVKPGERFDRIAMQASLTPQKLADLLRGEPHAPSPQLTLDAPSRERFHEDADVLQANPAAERFGPRMAETDRSSRLALALSGSAEVELVAFAASTSPLVERPDGVYVAPREVLEASLETGSSLLDAFPDVVPLPTIRPTLSEARIAAAPSAAAADSAASTRPQPQKLAKAPAKTDSGDEKGASHSNNALAYAKPDNPTSSFGQAFKNLFSPRPRRNGGVAVYDISAHTVYMPDGQRLEAHSGLGKMVDDPRYVKVKNRGPTPPNTYNLVMRESLFHGVEAIRLLPVDGKNKFNRNGLLAHTYMLRGGLEQSNGCVVFEHYDRFLKAFKKGEIRQLVVVPGNGRARMRLASYGRGA</sequence>
<keyword evidence="4" id="KW-1185">Reference proteome</keyword>
<evidence type="ECO:0000313" key="3">
    <source>
        <dbReference type="EMBL" id="OQM77647.1"/>
    </source>
</evidence>
<name>A0A1V8RWV8_9HYPH</name>
<dbReference type="Proteomes" id="UP000191905">
    <property type="component" value="Unassembled WGS sequence"/>
</dbReference>
<organism evidence="3 4">
    <name type="scientific">Manganibacter manganicus</name>
    <dbReference type="NCBI Taxonomy" id="1873176"/>
    <lineage>
        <taxon>Bacteria</taxon>
        <taxon>Pseudomonadati</taxon>
        <taxon>Pseudomonadota</taxon>
        <taxon>Alphaproteobacteria</taxon>
        <taxon>Hyphomicrobiales</taxon>
        <taxon>Phyllobacteriaceae</taxon>
        <taxon>Manganibacter</taxon>
    </lineage>
</organism>
<dbReference type="EMBL" id="MDET01000001">
    <property type="protein sequence ID" value="OQM77647.1"/>
    <property type="molecule type" value="Genomic_DNA"/>
</dbReference>
<evidence type="ECO:0000256" key="1">
    <source>
        <dbReference type="SAM" id="MobiDB-lite"/>
    </source>
</evidence>
<accession>A0A1V8RWV8</accession>
<dbReference type="InterPro" id="IPR021225">
    <property type="entry name" value="Tlde1_dom"/>
</dbReference>
<proteinExistence type="predicted"/>
<evidence type="ECO:0000313" key="4">
    <source>
        <dbReference type="Proteomes" id="UP000191905"/>
    </source>
</evidence>
<feature type="domain" description="Tlde1" evidence="2">
    <location>
        <begin position="345"/>
        <end position="449"/>
    </location>
</feature>
<dbReference type="Pfam" id="PF10908">
    <property type="entry name" value="Tlde1_dom"/>
    <property type="match status" value="1"/>
</dbReference>
<reference evidence="3 4" key="1">
    <citation type="journal article" date="2016" name="Int. J. Syst. Evol. Microbiol.">
        <title>Pseudaminobacter manganicus sp. nov., isolated from sludge of a manganese mine.</title>
        <authorList>
            <person name="Li J."/>
            <person name="Huang J."/>
            <person name="Liao S."/>
            <person name="Wang G."/>
        </authorList>
    </citation>
    <scope>NUCLEOTIDE SEQUENCE [LARGE SCALE GENOMIC DNA]</scope>
    <source>
        <strain evidence="3 4">JH-7</strain>
    </source>
</reference>
<dbReference type="STRING" id="1873176.BFN67_00510"/>